<keyword evidence="6 20" id="KW-0812">Transmembrane</keyword>
<dbReference type="InterPro" id="IPR011009">
    <property type="entry name" value="Kinase-like_dom_sf"/>
</dbReference>
<dbReference type="InterPro" id="IPR024731">
    <property type="entry name" value="NELL2-like_EGF"/>
</dbReference>
<dbReference type="SMART" id="SM00082">
    <property type="entry name" value="LRRCT"/>
    <property type="match status" value="1"/>
</dbReference>
<evidence type="ECO:0000256" key="9">
    <source>
        <dbReference type="ARBA" id="ARBA00022777"/>
    </source>
</evidence>
<sequence length="1068" mass="118761">MKKSHYSCGEFLSISIVLAILSLRTGQGKLQDCPPCTCSIHDPATQGVAAFCQYKSGQKLSKIPMNFPSGLIVLRMTSQQVHKLDTTSLKNYSNLEMFYLDANNLETIQAGAFSKQQRLIFLDLKGNKLDNISAETFRGLGSLTSLRLDHNKLQKIYRGGFSFMPMIKYIDLSFNEIGDLEEGAFDRLDHLKTLLLNGNKLKRIHSGTLGNLMSLTRLELASNQIQAIDEGVFSCSPLVKTLVLKANKLHGIPKEIFLDLQFLDHLDMSQNPVYYIESDALIGLRSLQTIKLNDCNISGIQNNTFSPLENIITIHLENNPLKCDCHLSWILSWLSRKPEGTLKGAVCRTPLNISGQNLLSANLRSFVCTCADCNKEVACSVPPANCSCTQNLTGLSCNDICQSHNEPVTWCRKQDGNCSCKSSAVPQETGKTSNCSFDVTSEKCSEHGEVAKKGAHLECVCQTGFTGNGIICEDINECNKTRKACFFEHEVCINTLGSYRCECSRGFRYMMVPGSISACEDIDECKENKPCDLHAKCHNIKGSFTCTCLAGYSGDGKTCLPLPDKPMDIKVTAINPNEVTVTWYVANDTIIRYFTVEYKWFDKEWQFVKIQPNRTQAHLKDLDSDSSYLVRIGAFSIYNTSIYSDEKLFKTPAIDPGTTVSATDNPQNSTTIVVALVVSIAVLAIIAGVLYFLMKRRKTQKKRHAHPQFPGLEDLIEMRSRTHSGGPETRGNRDLMEIGSGLQSFTSCTADSKDEWEIPRDVLIIGHKIGEGQFGLVLEGTLMTEEGPLKVAVKTIKENADRFDIKDLLQEMEMMKEIGQHPHIVSLVGTCTTPGPLYIITEYVSGGNLLDYLRASRPDDETYVNVTSTLSSRDLLKIALDCARGMSHIANKKFVHRDLAARNILLTEEHEAKVADFGLARDIYGDGQYVKTGGGRLPIKWMAPESIQDQVYTTMSDVWSFGVLLWEIVTIGGSPYPCVPVNLLLTKLLCGYRMSKPAHCSEELYNLMMSCWDMNPEARPNFSELCHILSEMLSESARSYVNVTVSDERFHGHVEESSGNAHEQTTSV</sequence>
<evidence type="ECO:0000256" key="14">
    <source>
        <dbReference type="ARBA" id="ARBA00023157"/>
    </source>
</evidence>
<keyword evidence="11 20" id="KW-1133">Transmembrane helix</keyword>
<name>A0ABN8MYX5_9CNID</name>
<evidence type="ECO:0000256" key="12">
    <source>
        <dbReference type="ARBA" id="ARBA00023136"/>
    </source>
</evidence>
<dbReference type="InterPro" id="IPR003961">
    <property type="entry name" value="FN3_dom"/>
</dbReference>
<dbReference type="SMART" id="SM00181">
    <property type="entry name" value="EGF"/>
    <property type="match status" value="3"/>
</dbReference>
<dbReference type="InterPro" id="IPR000483">
    <property type="entry name" value="Cys-rich_flank_reg_C"/>
</dbReference>
<evidence type="ECO:0000256" key="3">
    <source>
        <dbReference type="ARBA" id="ARBA00022536"/>
    </source>
</evidence>
<dbReference type="Gene3D" id="3.80.10.10">
    <property type="entry name" value="Ribonuclease Inhibitor"/>
    <property type="match status" value="2"/>
</dbReference>
<dbReference type="InterPro" id="IPR013783">
    <property type="entry name" value="Ig-like_fold"/>
</dbReference>
<dbReference type="InterPro" id="IPR050122">
    <property type="entry name" value="RTK"/>
</dbReference>
<evidence type="ECO:0000256" key="19">
    <source>
        <dbReference type="PROSITE-ProRule" id="PRU10141"/>
    </source>
</evidence>
<dbReference type="CDD" id="cd00192">
    <property type="entry name" value="PTKc"/>
    <property type="match status" value="1"/>
</dbReference>
<dbReference type="EC" id="2.7.10.1" evidence="2"/>
<dbReference type="CDD" id="cd12087">
    <property type="entry name" value="TM_EGFR-like"/>
    <property type="match status" value="1"/>
</dbReference>
<evidence type="ECO:0000256" key="7">
    <source>
        <dbReference type="ARBA" id="ARBA00022729"/>
    </source>
</evidence>
<evidence type="ECO:0000256" key="20">
    <source>
        <dbReference type="SAM" id="Phobius"/>
    </source>
</evidence>
<dbReference type="Gene3D" id="3.30.200.20">
    <property type="entry name" value="Phosphorylase Kinase, domain 1"/>
    <property type="match status" value="1"/>
</dbReference>
<evidence type="ECO:0000259" key="22">
    <source>
        <dbReference type="PROSITE" id="PS50011"/>
    </source>
</evidence>
<keyword evidence="26" id="KW-1185">Reference proteome</keyword>
<dbReference type="PANTHER" id="PTHR24416">
    <property type="entry name" value="TYROSINE-PROTEIN KINASE RECEPTOR"/>
    <property type="match status" value="1"/>
</dbReference>
<keyword evidence="13" id="KW-0829">Tyrosine-protein kinase</keyword>
<dbReference type="InterPro" id="IPR000719">
    <property type="entry name" value="Prot_kinase_dom"/>
</dbReference>
<dbReference type="InterPro" id="IPR049883">
    <property type="entry name" value="NOTCH1_EGF-like"/>
</dbReference>
<dbReference type="SUPFAM" id="SSF56112">
    <property type="entry name" value="Protein kinase-like (PK-like)"/>
    <property type="match status" value="1"/>
</dbReference>
<evidence type="ECO:0000256" key="13">
    <source>
        <dbReference type="ARBA" id="ARBA00023137"/>
    </source>
</evidence>
<keyword evidence="5" id="KW-0808">Transferase</keyword>
<feature type="signal peptide" evidence="21">
    <location>
        <begin position="1"/>
        <end position="28"/>
    </location>
</feature>
<keyword evidence="16" id="KW-0325">Glycoprotein</keyword>
<dbReference type="Pfam" id="PF07645">
    <property type="entry name" value="EGF_CA"/>
    <property type="match status" value="1"/>
</dbReference>
<dbReference type="Pfam" id="PF00041">
    <property type="entry name" value="fn3"/>
    <property type="match status" value="1"/>
</dbReference>
<keyword evidence="3 18" id="KW-0245">EGF-like domain</keyword>
<feature type="chain" id="PRO_5046414864" description="receptor protein-tyrosine kinase" evidence="21">
    <location>
        <begin position="29"/>
        <end position="1068"/>
    </location>
</feature>
<evidence type="ECO:0000256" key="16">
    <source>
        <dbReference type="ARBA" id="ARBA00023180"/>
    </source>
</evidence>
<dbReference type="Gene3D" id="2.60.40.10">
    <property type="entry name" value="Immunoglobulins"/>
    <property type="match status" value="1"/>
</dbReference>
<dbReference type="InterPro" id="IPR018097">
    <property type="entry name" value="EGF_Ca-bd_CS"/>
</dbReference>
<keyword evidence="19" id="KW-0547">Nucleotide-binding</keyword>
<evidence type="ECO:0000256" key="15">
    <source>
        <dbReference type="ARBA" id="ARBA00023170"/>
    </source>
</evidence>
<keyword evidence="8" id="KW-0677">Repeat</keyword>
<keyword evidence="10" id="KW-0524">Neurogenesis</keyword>
<feature type="transmembrane region" description="Helical" evidence="20">
    <location>
        <begin position="672"/>
        <end position="693"/>
    </location>
</feature>
<keyword evidence="9" id="KW-0418">Kinase</keyword>
<dbReference type="InterPro" id="IPR000152">
    <property type="entry name" value="EGF-type_Asp/Asn_hydroxyl_site"/>
</dbReference>
<dbReference type="PROSITE" id="PS01187">
    <property type="entry name" value="EGF_CA"/>
    <property type="match status" value="1"/>
</dbReference>
<evidence type="ECO:0000256" key="10">
    <source>
        <dbReference type="ARBA" id="ARBA00022902"/>
    </source>
</evidence>
<evidence type="ECO:0000313" key="25">
    <source>
        <dbReference type="EMBL" id="CAH3039086.1"/>
    </source>
</evidence>
<dbReference type="Pfam" id="PF07714">
    <property type="entry name" value="PK_Tyr_Ser-Thr"/>
    <property type="match status" value="1"/>
</dbReference>
<dbReference type="PRINTS" id="PR00109">
    <property type="entry name" value="TYRKINASE"/>
</dbReference>
<organism evidence="25 26">
    <name type="scientific">Porites lobata</name>
    <dbReference type="NCBI Taxonomy" id="104759"/>
    <lineage>
        <taxon>Eukaryota</taxon>
        <taxon>Metazoa</taxon>
        <taxon>Cnidaria</taxon>
        <taxon>Anthozoa</taxon>
        <taxon>Hexacorallia</taxon>
        <taxon>Scleractinia</taxon>
        <taxon>Fungiina</taxon>
        <taxon>Poritidae</taxon>
        <taxon>Porites</taxon>
    </lineage>
</organism>
<proteinExistence type="predicted"/>
<comment type="catalytic activity">
    <reaction evidence="17">
        <text>L-tyrosyl-[protein] + ATP = O-phospho-L-tyrosyl-[protein] + ADP + H(+)</text>
        <dbReference type="Rhea" id="RHEA:10596"/>
        <dbReference type="Rhea" id="RHEA-COMP:10136"/>
        <dbReference type="Rhea" id="RHEA-COMP:20101"/>
        <dbReference type="ChEBI" id="CHEBI:15378"/>
        <dbReference type="ChEBI" id="CHEBI:30616"/>
        <dbReference type="ChEBI" id="CHEBI:46858"/>
        <dbReference type="ChEBI" id="CHEBI:61978"/>
        <dbReference type="ChEBI" id="CHEBI:456216"/>
        <dbReference type="EC" id="2.7.10.1"/>
    </reaction>
</comment>
<dbReference type="Pfam" id="PF13855">
    <property type="entry name" value="LRR_8"/>
    <property type="match status" value="3"/>
</dbReference>
<evidence type="ECO:0000259" key="24">
    <source>
        <dbReference type="PROSITE" id="PS50853"/>
    </source>
</evidence>
<dbReference type="InterPro" id="IPR008266">
    <property type="entry name" value="Tyr_kinase_AS"/>
</dbReference>
<evidence type="ECO:0000313" key="26">
    <source>
        <dbReference type="Proteomes" id="UP001159405"/>
    </source>
</evidence>
<dbReference type="EMBL" id="CALNXK010000007">
    <property type="protein sequence ID" value="CAH3039086.1"/>
    <property type="molecule type" value="Genomic_DNA"/>
</dbReference>
<gene>
    <name evidence="25" type="ORF">PLOB_00042934</name>
</gene>
<dbReference type="InterPro" id="IPR020635">
    <property type="entry name" value="Tyr_kinase_cat_dom"/>
</dbReference>
<dbReference type="InterPro" id="IPR003591">
    <property type="entry name" value="Leu-rich_rpt_typical-subtyp"/>
</dbReference>
<dbReference type="InterPro" id="IPR001245">
    <property type="entry name" value="Ser-Thr/Tyr_kinase_cat_dom"/>
</dbReference>
<dbReference type="PROSITE" id="PS50853">
    <property type="entry name" value="FN3"/>
    <property type="match status" value="1"/>
</dbReference>
<dbReference type="InterPro" id="IPR001611">
    <property type="entry name" value="Leu-rich_rpt"/>
</dbReference>
<keyword evidence="15" id="KW-0675">Receptor</keyword>
<evidence type="ECO:0000256" key="4">
    <source>
        <dbReference type="ARBA" id="ARBA00022614"/>
    </source>
</evidence>
<dbReference type="PROSITE" id="PS00109">
    <property type="entry name" value="PROTEIN_KINASE_TYR"/>
    <property type="match status" value="1"/>
</dbReference>
<dbReference type="CDD" id="cd00063">
    <property type="entry name" value="FN3"/>
    <property type="match status" value="1"/>
</dbReference>
<evidence type="ECO:0000256" key="6">
    <source>
        <dbReference type="ARBA" id="ARBA00022692"/>
    </source>
</evidence>
<dbReference type="SMART" id="SM00219">
    <property type="entry name" value="TyrKc"/>
    <property type="match status" value="1"/>
</dbReference>
<evidence type="ECO:0000256" key="18">
    <source>
        <dbReference type="PROSITE-ProRule" id="PRU00076"/>
    </source>
</evidence>
<dbReference type="PROSITE" id="PS00010">
    <property type="entry name" value="ASX_HYDROXYL"/>
    <property type="match status" value="2"/>
</dbReference>
<keyword evidence="4" id="KW-0433">Leucine-rich repeat</keyword>
<comment type="subcellular location">
    <subcellularLocation>
        <location evidence="1">Membrane</location>
        <topology evidence="1">Single-pass type I membrane protein</topology>
    </subcellularLocation>
</comment>
<evidence type="ECO:0000256" key="11">
    <source>
        <dbReference type="ARBA" id="ARBA00022989"/>
    </source>
</evidence>
<dbReference type="SMART" id="SM00369">
    <property type="entry name" value="LRR_TYP"/>
    <property type="match status" value="8"/>
</dbReference>
<reference evidence="25 26" key="1">
    <citation type="submission" date="2022-05" db="EMBL/GenBank/DDBJ databases">
        <authorList>
            <consortium name="Genoscope - CEA"/>
            <person name="William W."/>
        </authorList>
    </citation>
    <scope>NUCLEOTIDE SEQUENCE [LARGE SCALE GENOMIC DNA]</scope>
</reference>
<dbReference type="PROSITE" id="PS50011">
    <property type="entry name" value="PROTEIN_KINASE_DOM"/>
    <property type="match status" value="1"/>
</dbReference>
<dbReference type="PROSITE" id="PS50026">
    <property type="entry name" value="EGF_3"/>
    <property type="match status" value="1"/>
</dbReference>
<dbReference type="CDD" id="cd00054">
    <property type="entry name" value="EGF_CA"/>
    <property type="match status" value="2"/>
</dbReference>
<dbReference type="Proteomes" id="UP001159405">
    <property type="component" value="Unassembled WGS sequence"/>
</dbReference>
<feature type="domain" description="Protein kinase" evidence="22">
    <location>
        <begin position="763"/>
        <end position="1033"/>
    </location>
</feature>
<dbReference type="SUPFAM" id="SSF49265">
    <property type="entry name" value="Fibronectin type III"/>
    <property type="match status" value="1"/>
</dbReference>
<dbReference type="PROSITE" id="PS00107">
    <property type="entry name" value="PROTEIN_KINASE_ATP"/>
    <property type="match status" value="1"/>
</dbReference>
<dbReference type="InterPro" id="IPR017441">
    <property type="entry name" value="Protein_kinase_ATP_BS"/>
</dbReference>
<comment type="caution">
    <text evidence="18">Lacks conserved residue(s) required for the propagation of feature annotation.</text>
</comment>
<evidence type="ECO:0000256" key="8">
    <source>
        <dbReference type="ARBA" id="ARBA00022737"/>
    </source>
</evidence>
<dbReference type="SUPFAM" id="SSF57184">
    <property type="entry name" value="Growth factor receptor domain"/>
    <property type="match status" value="1"/>
</dbReference>
<keyword evidence="19" id="KW-0067">ATP-binding</keyword>
<dbReference type="InterPro" id="IPR036116">
    <property type="entry name" value="FN3_sf"/>
</dbReference>
<dbReference type="PANTHER" id="PTHR24416:SF622">
    <property type="entry name" value="PROTEIN KINASE DOMAIN-CONTAINING PROTEIN"/>
    <property type="match status" value="1"/>
</dbReference>
<dbReference type="SMART" id="SM00179">
    <property type="entry name" value="EGF_CA"/>
    <property type="match status" value="2"/>
</dbReference>
<dbReference type="Gene3D" id="2.10.25.10">
    <property type="entry name" value="Laminin"/>
    <property type="match status" value="2"/>
</dbReference>
<evidence type="ECO:0000256" key="21">
    <source>
        <dbReference type="SAM" id="SignalP"/>
    </source>
</evidence>
<keyword evidence="12 20" id="KW-0472">Membrane</keyword>
<accession>A0ABN8MYX5</accession>
<comment type="caution">
    <text evidence="25">The sequence shown here is derived from an EMBL/GenBank/DDBJ whole genome shotgun (WGS) entry which is preliminary data.</text>
</comment>
<dbReference type="SUPFAM" id="SSF52058">
    <property type="entry name" value="L domain-like"/>
    <property type="match status" value="1"/>
</dbReference>
<feature type="binding site" evidence="19">
    <location>
        <position position="794"/>
    </location>
    <ligand>
        <name>ATP</name>
        <dbReference type="ChEBI" id="CHEBI:30616"/>
    </ligand>
</feature>
<dbReference type="PROSITE" id="PS01186">
    <property type="entry name" value="EGF_2"/>
    <property type="match status" value="1"/>
</dbReference>
<feature type="domain" description="EGF-like" evidence="23">
    <location>
        <begin position="521"/>
        <end position="560"/>
    </location>
</feature>
<evidence type="ECO:0000256" key="17">
    <source>
        <dbReference type="ARBA" id="ARBA00051243"/>
    </source>
</evidence>
<dbReference type="Gene3D" id="1.10.510.10">
    <property type="entry name" value="Transferase(Phosphotransferase) domain 1"/>
    <property type="match status" value="1"/>
</dbReference>
<feature type="domain" description="Fibronectin type-III" evidence="24">
    <location>
        <begin position="565"/>
        <end position="654"/>
    </location>
</feature>
<dbReference type="Pfam" id="PF12947">
    <property type="entry name" value="EGF_3"/>
    <property type="match status" value="1"/>
</dbReference>
<dbReference type="InterPro" id="IPR000742">
    <property type="entry name" value="EGF"/>
</dbReference>
<evidence type="ECO:0000259" key="23">
    <source>
        <dbReference type="PROSITE" id="PS50026"/>
    </source>
</evidence>
<keyword evidence="7 21" id="KW-0732">Signal</keyword>
<dbReference type="InterPro" id="IPR009030">
    <property type="entry name" value="Growth_fac_rcpt_cys_sf"/>
</dbReference>
<protein>
    <recommendedName>
        <fullName evidence="2">receptor protein-tyrosine kinase</fullName>
        <ecNumber evidence="2">2.7.10.1</ecNumber>
    </recommendedName>
</protein>
<dbReference type="SMART" id="SM00060">
    <property type="entry name" value="FN3"/>
    <property type="match status" value="1"/>
</dbReference>
<evidence type="ECO:0000256" key="2">
    <source>
        <dbReference type="ARBA" id="ARBA00011902"/>
    </source>
</evidence>
<evidence type="ECO:0000256" key="5">
    <source>
        <dbReference type="ARBA" id="ARBA00022679"/>
    </source>
</evidence>
<evidence type="ECO:0000256" key="1">
    <source>
        <dbReference type="ARBA" id="ARBA00004479"/>
    </source>
</evidence>
<keyword evidence="14" id="KW-1015">Disulfide bond</keyword>
<dbReference type="InterPro" id="IPR001881">
    <property type="entry name" value="EGF-like_Ca-bd_dom"/>
</dbReference>
<dbReference type="InterPro" id="IPR032675">
    <property type="entry name" value="LRR_dom_sf"/>
</dbReference>